<feature type="compositionally biased region" description="Basic and acidic residues" evidence="1">
    <location>
        <begin position="98"/>
        <end position="117"/>
    </location>
</feature>
<dbReference type="Proteomes" id="UP000595437">
    <property type="component" value="Chromosome 11"/>
</dbReference>
<gene>
    <name evidence="2" type="ORF">FKW44_017179</name>
</gene>
<accession>A0A7T8H317</accession>
<feature type="region of interest" description="Disordered" evidence="1">
    <location>
        <begin position="89"/>
        <end position="149"/>
    </location>
</feature>
<organism evidence="2 3">
    <name type="scientific">Caligus rogercresseyi</name>
    <name type="common">Sea louse</name>
    <dbReference type="NCBI Taxonomy" id="217165"/>
    <lineage>
        <taxon>Eukaryota</taxon>
        <taxon>Metazoa</taxon>
        <taxon>Ecdysozoa</taxon>
        <taxon>Arthropoda</taxon>
        <taxon>Crustacea</taxon>
        <taxon>Multicrustacea</taxon>
        <taxon>Hexanauplia</taxon>
        <taxon>Copepoda</taxon>
        <taxon>Siphonostomatoida</taxon>
        <taxon>Caligidae</taxon>
        <taxon>Caligus</taxon>
    </lineage>
</organism>
<name>A0A7T8H317_CALRO</name>
<sequence>MKNSTLAASPLFTRKGVFTAARDYSPEFDKACAKFDMSMMASDEAQIAQLSDLVAHRRRLSRPEINERCKALGLPEISQADYDRQIQQASQYSLPARGEARDTGIKRRREASEDPRATKSSRVSADTSDSDSAEEEESEPETPTVGSGA</sequence>
<evidence type="ECO:0000313" key="3">
    <source>
        <dbReference type="Proteomes" id="UP000595437"/>
    </source>
</evidence>
<keyword evidence="3" id="KW-1185">Reference proteome</keyword>
<dbReference type="AlphaFoldDB" id="A0A7T8H317"/>
<protein>
    <submittedName>
        <fullName evidence="2">Uncharacterized protein</fullName>
    </submittedName>
</protein>
<feature type="compositionally biased region" description="Acidic residues" evidence="1">
    <location>
        <begin position="128"/>
        <end position="140"/>
    </location>
</feature>
<evidence type="ECO:0000313" key="2">
    <source>
        <dbReference type="EMBL" id="QQP42493.1"/>
    </source>
</evidence>
<reference evidence="3" key="1">
    <citation type="submission" date="2021-01" db="EMBL/GenBank/DDBJ databases">
        <title>Caligus Genome Assembly.</title>
        <authorList>
            <person name="Gallardo-Escarate C."/>
        </authorList>
    </citation>
    <scope>NUCLEOTIDE SEQUENCE [LARGE SCALE GENOMIC DNA]</scope>
</reference>
<evidence type="ECO:0000256" key="1">
    <source>
        <dbReference type="SAM" id="MobiDB-lite"/>
    </source>
</evidence>
<dbReference type="EMBL" id="CP045900">
    <property type="protein sequence ID" value="QQP42493.1"/>
    <property type="molecule type" value="Genomic_DNA"/>
</dbReference>
<proteinExistence type="predicted"/>